<keyword evidence="11" id="KW-1185">Reference proteome</keyword>
<keyword evidence="4 5" id="KW-0560">Oxidoreductase</keyword>
<feature type="binding site" evidence="5 7">
    <location>
        <position position="182"/>
    </location>
    <ligand>
        <name>FMN</name>
        <dbReference type="ChEBI" id="CHEBI:58210"/>
    </ligand>
</feature>
<proteinExistence type="inferred from homology"/>
<dbReference type="UniPathway" id="UPA01068">
    <property type="reaction ID" value="UER00304"/>
</dbReference>
<feature type="binding site" evidence="5 6">
    <location>
        <position position="63"/>
    </location>
    <ligand>
        <name>substrate</name>
    </ligand>
</feature>
<dbReference type="PROSITE" id="PS01064">
    <property type="entry name" value="PYRIDOX_OXIDASE"/>
    <property type="match status" value="1"/>
</dbReference>
<comment type="function">
    <text evidence="5">Catalyzes the oxidation of either pyridoxine 5'-phosphate (PNP) or pyridoxamine 5'-phosphate (PMP) into pyridoxal 5'-phosphate (PLP).</text>
</comment>
<dbReference type="Pfam" id="PF01243">
    <property type="entry name" value="PNPOx_N"/>
    <property type="match status" value="1"/>
</dbReference>
<name>A0A0L8V7N0_9BACT</name>
<feature type="binding site" evidence="5 6">
    <location>
        <position position="128"/>
    </location>
    <ligand>
        <name>substrate</name>
    </ligand>
</feature>
<feature type="binding site" evidence="5 6">
    <location>
        <position position="120"/>
    </location>
    <ligand>
        <name>substrate</name>
    </ligand>
</feature>
<comment type="subunit">
    <text evidence="5">Homodimer.</text>
</comment>
<dbReference type="Gene3D" id="2.30.110.10">
    <property type="entry name" value="Electron Transport, Fmn-binding Protein, Chain A"/>
    <property type="match status" value="1"/>
</dbReference>
<evidence type="ECO:0000256" key="4">
    <source>
        <dbReference type="ARBA" id="ARBA00023002"/>
    </source>
</evidence>
<evidence type="ECO:0000313" key="11">
    <source>
        <dbReference type="Proteomes" id="UP000036958"/>
    </source>
</evidence>
<dbReference type="InterPro" id="IPR000659">
    <property type="entry name" value="Pyridox_Oxase"/>
</dbReference>
<evidence type="ECO:0000256" key="7">
    <source>
        <dbReference type="PIRSR" id="PIRSR000190-2"/>
    </source>
</evidence>
<dbReference type="GO" id="GO:0010181">
    <property type="term" value="F:FMN binding"/>
    <property type="evidence" value="ECO:0007669"/>
    <property type="project" value="UniProtKB-UniRule"/>
</dbReference>
<feature type="binding site" evidence="6">
    <location>
        <begin position="6"/>
        <end position="9"/>
    </location>
    <ligand>
        <name>substrate</name>
    </ligand>
</feature>
<dbReference type="HAMAP" id="MF_01629">
    <property type="entry name" value="PdxH"/>
    <property type="match status" value="1"/>
</dbReference>
<dbReference type="NCBIfam" id="TIGR00558">
    <property type="entry name" value="pdxH"/>
    <property type="match status" value="1"/>
</dbReference>
<reference evidence="11" key="1">
    <citation type="submission" date="2015-07" db="EMBL/GenBank/DDBJ databases">
        <title>Genome sequencing of Sunxiuqinia dokdonensis strain SK.</title>
        <authorList>
            <person name="Ahn S."/>
            <person name="Kim B.-C."/>
        </authorList>
    </citation>
    <scope>NUCLEOTIDE SEQUENCE [LARGE SCALE GENOMIC DNA]</scope>
    <source>
        <strain evidence="11">SK</strain>
    </source>
</reference>
<feature type="binding site" evidence="5 6">
    <location>
        <begin position="188"/>
        <end position="190"/>
    </location>
    <ligand>
        <name>substrate</name>
    </ligand>
</feature>
<dbReference type="GO" id="GO:0008615">
    <property type="term" value="P:pyridoxine biosynthetic process"/>
    <property type="evidence" value="ECO:0007669"/>
    <property type="project" value="UniProtKB-UniRule"/>
</dbReference>
<organism evidence="10 11">
    <name type="scientific">Sunxiuqinia dokdonensis</name>
    <dbReference type="NCBI Taxonomy" id="1409788"/>
    <lineage>
        <taxon>Bacteria</taxon>
        <taxon>Pseudomonadati</taxon>
        <taxon>Bacteroidota</taxon>
        <taxon>Bacteroidia</taxon>
        <taxon>Marinilabiliales</taxon>
        <taxon>Prolixibacteraceae</taxon>
        <taxon>Sunxiuqinia</taxon>
    </lineage>
</organism>
<dbReference type="OrthoDB" id="9780392at2"/>
<evidence type="ECO:0000256" key="2">
    <source>
        <dbReference type="ARBA" id="ARBA00022630"/>
    </source>
</evidence>
<dbReference type="Proteomes" id="UP000036958">
    <property type="component" value="Unassembled WGS sequence"/>
</dbReference>
<keyword evidence="5" id="KW-0664">Pyridoxine biosynthesis</keyword>
<sequence length="210" mass="24643">MLREIRNNYQKHKLEEAKLPEDPIALFDYWLKEAIKEKVQEPTAMVVATAADGIPDARIVLLKEISDGNFHFYTNYHSTKGRQLATNPHVALNFFWPELERQVRVKGTTSKVNDALSEEYFNTRPRESQLGAWASAQSETLTNRQQLEQKYEELEKHYEGEVIPKPAHWGGYQVEPFEIEFWQGRPGRLHDRIQYQKNAQGQWTFRRLSP</sequence>
<feature type="binding site" evidence="5 7">
    <location>
        <begin position="58"/>
        <end position="63"/>
    </location>
    <ligand>
        <name>FMN</name>
        <dbReference type="ChEBI" id="CHEBI:58210"/>
    </ligand>
</feature>
<comment type="caution">
    <text evidence="10">The sequence shown here is derived from an EMBL/GenBank/DDBJ whole genome shotgun (WGS) entry which is preliminary data.</text>
</comment>
<keyword evidence="2 5" id="KW-0285">Flavoprotein</keyword>
<accession>A0A0L8V7N0</accession>
<evidence type="ECO:0000313" key="10">
    <source>
        <dbReference type="EMBL" id="KOH44192.1"/>
    </source>
</evidence>
<dbReference type="Pfam" id="PF10590">
    <property type="entry name" value="PNP_phzG_C"/>
    <property type="match status" value="1"/>
</dbReference>
<dbReference type="SUPFAM" id="SSF50475">
    <property type="entry name" value="FMN-binding split barrel"/>
    <property type="match status" value="1"/>
</dbReference>
<comment type="cofactor">
    <cofactor evidence="5 7">
        <name>FMN</name>
        <dbReference type="ChEBI" id="CHEBI:58210"/>
    </cofactor>
    <text evidence="5 7">Binds 1 FMN per subunit.</text>
</comment>
<comment type="similarity">
    <text evidence="1 5">Belongs to the pyridoxamine 5'-phosphate oxidase family.</text>
</comment>
<evidence type="ECO:0000256" key="6">
    <source>
        <dbReference type="PIRSR" id="PIRSR000190-1"/>
    </source>
</evidence>
<feature type="binding site" evidence="5 7">
    <location>
        <position position="192"/>
    </location>
    <ligand>
        <name>FMN</name>
        <dbReference type="ChEBI" id="CHEBI:58210"/>
    </ligand>
</feature>
<dbReference type="PANTHER" id="PTHR10851:SF0">
    <property type="entry name" value="PYRIDOXINE-5'-PHOSPHATE OXIDASE"/>
    <property type="match status" value="1"/>
</dbReference>
<dbReference type="RefSeq" id="WP_053184688.1">
    <property type="nucleotide sequence ID" value="NZ_LGIA01000170.1"/>
</dbReference>
<comment type="caution">
    <text evidence="5">Lacks conserved residue(s) required for the propagation of feature annotation.</text>
</comment>
<feature type="binding site" evidence="5 7">
    <location>
        <position position="102"/>
    </location>
    <ligand>
        <name>FMN</name>
        <dbReference type="ChEBI" id="CHEBI:58210"/>
    </ligand>
</feature>
<comment type="pathway">
    <text evidence="5">Cofactor metabolism; pyridoxal 5'-phosphate salvage; pyridoxal 5'-phosphate from pyridoxine 5'-phosphate: step 1/1.</text>
</comment>
<feature type="domain" description="Pyridoxamine 5'-phosphate oxidase N-terminal" evidence="8">
    <location>
        <begin position="31"/>
        <end position="157"/>
    </location>
</feature>
<evidence type="ECO:0000259" key="9">
    <source>
        <dbReference type="Pfam" id="PF10590"/>
    </source>
</evidence>
<dbReference type="InterPro" id="IPR011576">
    <property type="entry name" value="Pyridox_Oxase_N"/>
</dbReference>
<protein>
    <recommendedName>
        <fullName evidence="5">Pyridoxine/pyridoxamine 5'-phosphate oxidase</fullName>
        <ecNumber evidence="5">1.4.3.5</ecNumber>
    </recommendedName>
    <alternativeName>
        <fullName evidence="5">PNP/PMP oxidase</fullName>
        <shortName evidence="5">PNPOx</shortName>
    </alternativeName>
    <alternativeName>
        <fullName evidence="5">Pyridoxal 5'-phosphate synthase</fullName>
    </alternativeName>
</protein>
<dbReference type="InterPro" id="IPR019740">
    <property type="entry name" value="Pyridox_Oxase_CS"/>
</dbReference>
<dbReference type="EMBL" id="LGIA01000170">
    <property type="protein sequence ID" value="KOH44192.1"/>
    <property type="molecule type" value="Genomic_DNA"/>
</dbReference>
<dbReference type="PANTHER" id="PTHR10851">
    <property type="entry name" value="PYRIDOXINE-5-PHOSPHATE OXIDASE"/>
    <property type="match status" value="1"/>
</dbReference>
<evidence type="ECO:0000256" key="1">
    <source>
        <dbReference type="ARBA" id="ARBA00007301"/>
    </source>
</evidence>
<dbReference type="EC" id="1.4.3.5" evidence="5"/>
<comment type="pathway">
    <text evidence="5">Cofactor metabolism; pyridoxal 5'-phosphate salvage; pyridoxal 5'-phosphate from pyridoxamine 5'-phosphate: step 1/1.</text>
</comment>
<dbReference type="InterPro" id="IPR019576">
    <property type="entry name" value="Pyridoxamine_oxidase_dimer_C"/>
</dbReference>
<dbReference type="STRING" id="1409788.NC99_29980"/>
<feature type="binding site" evidence="5 7">
    <location>
        <begin position="73"/>
        <end position="74"/>
    </location>
    <ligand>
        <name>FMN</name>
        <dbReference type="ChEBI" id="CHEBI:58210"/>
    </ligand>
</feature>
<comment type="catalytic activity">
    <reaction evidence="5">
        <text>pyridoxamine 5'-phosphate + O2 + H2O = pyridoxal 5'-phosphate + H2O2 + NH4(+)</text>
        <dbReference type="Rhea" id="RHEA:15817"/>
        <dbReference type="ChEBI" id="CHEBI:15377"/>
        <dbReference type="ChEBI" id="CHEBI:15379"/>
        <dbReference type="ChEBI" id="CHEBI:16240"/>
        <dbReference type="ChEBI" id="CHEBI:28938"/>
        <dbReference type="ChEBI" id="CHEBI:58451"/>
        <dbReference type="ChEBI" id="CHEBI:597326"/>
        <dbReference type="EC" id="1.4.3.5"/>
    </reaction>
</comment>
<feature type="binding site" evidence="5 7">
    <location>
        <begin position="137"/>
        <end position="138"/>
    </location>
    <ligand>
        <name>FMN</name>
        <dbReference type="ChEBI" id="CHEBI:58210"/>
    </ligand>
</feature>
<feature type="domain" description="Pyridoxine 5'-phosphate oxidase dimerisation C-terminal" evidence="9">
    <location>
        <begin position="169"/>
        <end position="210"/>
    </location>
</feature>
<dbReference type="AlphaFoldDB" id="A0A0L8V7N0"/>
<evidence type="ECO:0000259" key="8">
    <source>
        <dbReference type="Pfam" id="PF01243"/>
    </source>
</evidence>
<dbReference type="InterPro" id="IPR012349">
    <property type="entry name" value="Split_barrel_FMN-bd"/>
</dbReference>
<dbReference type="PIRSF" id="PIRSF000190">
    <property type="entry name" value="Pyd_amn-ph_oxd"/>
    <property type="match status" value="1"/>
</dbReference>
<feature type="binding site" evidence="5 7">
    <location>
        <position position="80"/>
    </location>
    <ligand>
        <name>FMN</name>
        <dbReference type="ChEBI" id="CHEBI:58210"/>
    </ligand>
</feature>
<gene>
    <name evidence="5" type="primary">pdxH</name>
    <name evidence="10" type="ORF">NC99_29980</name>
</gene>
<comment type="catalytic activity">
    <reaction evidence="5">
        <text>pyridoxine 5'-phosphate + O2 = pyridoxal 5'-phosphate + H2O2</text>
        <dbReference type="Rhea" id="RHEA:15149"/>
        <dbReference type="ChEBI" id="CHEBI:15379"/>
        <dbReference type="ChEBI" id="CHEBI:16240"/>
        <dbReference type="ChEBI" id="CHEBI:58589"/>
        <dbReference type="ChEBI" id="CHEBI:597326"/>
        <dbReference type="EC" id="1.4.3.5"/>
    </reaction>
</comment>
<dbReference type="NCBIfam" id="NF004231">
    <property type="entry name" value="PRK05679.1"/>
    <property type="match status" value="1"/>
</dbReference>
<dbReference type="PATRIC" id="fig|1409788.3.peg.3084"/>
<dbReference type="GO" id="GO:0004733">
    <property type="term" value="F:pyridoxamine phosphate oxidase activity"/>
    <property type="evidence" value="ECO:0007669"/>
    <property type="project" value="UniProtKB-UniRule"/>
</dbReference>
<keyword evidence="3 5" id="KW-0288">FMN</keyword>
<feature type="binding site" evidence="5 6">
    <location>
        <position position="124"/>
    </location>
    <ligand>
        <name>substrate</name>
    </ligand>
</feature>
<evidence type="ECO:0000256" key="3">
    <source>
        <dbReference type="ARBA" id="ARBA00022643"/>
    </source>
</evidence>
<evidence type="ECO:0000256" key="5">
    <source>
        <dbReference type="HAMAP-Rule" id="MF_01629"/>
    </source>
</evidence>